<evidence type="ECO:0000313" key="1">
    <source>
        <dbReference type="EMBL" id="JAE12427.1"/>
    </source>
</evidence>
<proteinExistence type="predicted"/>
<reference evidence="1" key="2">
    <citation type="journal article" date="2015" name="Data Brief">
        <title>Shoot transcriptome of the giant reed, Arundo donax.</title>
        <authorList>
            <person name="Barrero R.A."/>
            <person name="Guerrero F.D."/>
            <person name="Moolhuijzen P."/>
            <person name="Goolsby J.A."/>
            <person name="Tidwell J."/>
            <person name="Bellgard S.E."/>
            <person name="Bellgard M.I."/>
        </authorList>
    </citation>
    <scope>NUCLEOTIDE SEQUENCE</scope>
    <source>
        <tissue evidence="1">Shoot tissue taken approximately 20 cm above the soil surface</tissue>
    </source>
</reference>
<reference evidence="1" key="1">
    <citation type="submission" date="2014-09" db="EMBL/GenBank/DDBJ databases">
        <authorList>
            <person name="Magalhaes I.L.F."/>
            <person name="Oliveira U."/>
            <person name="Santos F.R."/>
            <person name="Vidigal T.H.D.A."/>
            <person name="Brescovit A.D."/>
            <person name="Santos A.J."/>
        </authorList>
    </citation>
    <scope>NUCLEOTIDE SEQUENCE</scope>
    <source>
        <tissue evidence="1">Shoot tissue taken approximately 20 cm above the soil surface</tissue>
    </source>
</reference>
<dbReference type="EMBL" id="GBRH01185469">
    <property type="protein sequence ID" value="JAE12427.1"/>
    <property type="molecule type" value="Transcribed_RNA"/>
</dbReference>
<accession>A0A0A9FJA3</accession>
<name>A0A0A9FJA3_ARUDO</name>
<organism evidence="1">
    <name type="scientific">Arundo donax</name>
    <name type="common">Giant reed</name>
    <name type="synonym">Donax arundinaceus</name>
    <dbReference type="NCBI Taxonomy" id="35708"/>
    <lineage>
        <taxon>Eukaryota</taxon>
        <taxon>Viridiplantae</taxon>
        <taxon>Streptophyta</taxon>
        <taxon>Embryophyta</taxon>
        <taxon>Tracheophyta</taxon>
        <taxon>Spermatophyta</taxon>
        <taxon>Magnoliopsida</taxon>
        <taxon>Liliopsida</taxon>
        <taxon>Poales</taxon>
        <taxon>Poaceae</taxon>
        <taxon>PACMAD clade</taxon>
        <taxon>Arundinoideae</taxon>
        <taxon>Arundineae</taxon>
        <taxon>Arundo</taxon>
    </lineage>
</organism>
<sequence>MYMWNCALWF</sequence>
<protein>
    <submittedName>
        <fullName evidence="1">Uncharacterized protein</fullName>
    </submittedName>
</protein>